<evidence type="ECO:0000259" key="1">
    <source>
        <dbReference type="Pfam" id="PF00561"/>
    </source>
</evidence>
<comment type="caution">
    <text evidence="3">The sequence shown here is derived from an EMBL/GenBank/DDBJ whole genome shotgun (WGS) entry which is preliminary data.</text>
</comment>
<reference evidence="3 4" key="1">
    <citation type="submission" date="2019-03" db="EMBL/GenBank/DDBJ databases">
        <title>Ramlibacter rhizophilus CCTCC AB2015357, whole genome shotgun sequence.</title>
        <authorList>
            <person name="Zhang X."/>
            <person name="Feng G."/>
            <person name="Zhu H."/>
        </authorList>
    </citation>
    <scope>NUCLEOTIDE SEQUENCE [LARGE SCALE GENOMIC DNA]</scope>
    <source>
        <strain evidence="3 4">CCTCC AB2015357</strain>
    </source>
</reference>
<organism evidence="3 4">
    <name type="scientific">Ramlibacter rhizophilus</name>
    <dbReference type="NCBI Taxonomy" id="1781167"/>
    <lineage>
        <taxon>Bacteria</taxon>
        <taxon>Pseudomonadati</taxon>
        <taxon>Pseudomonadota</taxon>
        <taxon>Betaproteobacteria</taxon>
        <taxon>Burkholderiales</taxon>
        <taxon>Comamonadaceae</taxon>
        <taxon>Ramlibacter</taxon>
    </lineage>
</organism>
<dbReference type="InterPro" id="IPR029058">
    <property type="entry name" value="AB_hydrolase_fold"/>
</dbReference>
<dbReference type="Pfam" id="PF00561">
    <property type="entry name" value="Abhydrolase_1"/>
    <property type="match status" value="1"/>
</dbReference>
<dbReference type="SUPFAM" id="SSF53756">
    <property type="entry name" value="UDP-Glycosyltransferase/glycogen phosphorylase"/>
    <property type="match status" value="1"/>
</dbReference>
<dbReference type="EMBL" id="SMLL01000002">
    <property type="protein sequence ID" value="TFZ03484.1"/>
    <property type="molecule type" value="Genomic_DNA"/>
</dbReference>
<dbReference type="PRINTS" id="PR00111">
    <property type="entry name" value="ABHYDROLASE"/>
</dbReference>
<dbReference type="OrthoDB" id="9779853at2"/>
<dbReference type="Gene3D" id="3.40.50.2000">
    <property type="entry name" value="Glycogen Phosphorylase B"/>
    <property type="match status" value="1"/>
</dbReference>
<dbReference type="AlphaFoldDB" id="A0A4Z0BY88"/>
<feature type="domain" description="Glycosyl transferase family 28 C-terminal" evidence="2">
    <location>
        <begin position="605"/>
        <end position="740"/>
    </location>
</feature>
<evidence type="ECO:0000313" key="4">
    <source>
        <dbReference type="Proteomes" id="UP000297564"/>
    </source>
</evidence>
<dbReference type="InterPro" id="IPR000073">
    <property type="entry name" value="AB_hydrolase_1"/>
</dbReference>
<evidence type="ECO:0000313" key="3">
    <source>
        <dbReference type="EMBL" id="TFZ03484.1"/>
    </source>
</evidence>
<dbReference type="PANTHER" id="PTHR43433:SF5">
    <property type="entry name" value="AB HYDROLASE-1 DOMAIN-CONTAINING PROTEIN"/>
    <property type="match status" value="1"/>
</dbReference>
<sequence>MVPASGATLPKHGSGNHSVDSFRDWQYLEQSFNHRGTIRRLWLQVQEHRSTPPMSPLEPPRRLALQAGPLPAAGTLPQPYPYETVAPAREGYVERDGVRSWYAQYGEEGPWIAFAPIFQIANTHLLRAVVPWLSQHYRVVVMDLRGSGRSDRPVEPQQYSFDHYYADFVAVLDRLGVDRTAVVGISATAMTAIRLAHEQRGRVAQLVLVGGWIERRLAHPQAAQALQENMARMRADWAAYLDGFFSVCFSEPHSTKPYEDAVRQGWSTDGETVAMALAGWMGHDLREPARELGCPTLVIHGDQDGRVPYAQGETAAALIPGARLVTVGEGGHLMPARDPVAFCRLLAQFVGRPGERSTWVRAMRRKRKALFVSSAIGLGHVQRDLAIARAMRALHPDLQVDWFTVPPASTYLEREGERVHPACARLANESSHFERVAGEHDLQAFFALRTMDEVMARNFLVFEDLLEHEHYDIVVGDEAWEVDYHYHENPELKRQPFVFLTDFVGCLPMEEGNEREAFLCADRNADDIAHVERYPWIRDRALFVGNPQDVPQLPFGPGMPIIRDWACRNFAFTGYALPFDPKALADTEALRARLGLRQDEKLVIAAVGGTAVGAPLLQKIAQAFPLMKRQVPELRLLLVAGPRVPRDAFPAHEGLSVLPYVHNLFEHLACSDLALVQGGLSTCMELVACGKRFLSFPLERHFEQCIHVQHRLRNYCADCAVPFRGLTAASLADKALQAMASPVHYQPVELDGADRAARQILAVMENRHWATA</sequence>
<keyword evidence="3" id="KW-0378">Hydrolase</keyword>
<dbReference type="InterPro" id="IPR050471">
    <property type="entry name" value="AB_hydrolase"/>
</dbReference>
<dbReference type="GO" id="GO:0016787">
    <property type="term" value="F:hydrolase activity"/>
    <property type="evidence" value="ECO:0007669"/>
    <property type="project" value="UniProtKB-KW"/>
</dbReference>
<feature type="domain" description="AB hydrolase-1" evidence="1">
    <location>
        <begin position="123"/>
        <end position="333"/>
    </location>
</feature>
<proteinExistence type="predicted"/>
<keyword evidence="4" id="KW-1185">Reference proteome</keyword>
<dbReference type="Proteomes" id="UP000297564">
    <property type="component" value="Unassembled WGS sequence"/>
</dbReference>
<accession>A0A4Z0BY88</accession>
<dbReference type="GO" id="GO:0016758">
    <property type="term" value="F:hexosyltransferase activity"/>
    <property type="evidence" value="ECO:0007669"/>
    <property type="project" value="InterPro"/>
</dbReference>
<name>A0A4Z0BY88_9BURK</name>
<gene>
    <name evidence="3" type="ORF">EZ242_06315</name>
</gene>
<dbReference type="InterPro" id="IPR007235">
    <property type="entry name" value="Glyco_trans_28_C"/>
</dbReference>
<dbReference type="SUPFAM" id="SSF53474">
    <property type="entry name" value="alpha/beta-Hydrolases"/>
    <property type="match status" value="1"/>
</dbReference>
<dbReference type="Pfam" id="PF04101">
    <property type="entry name" value="Glyco_tran_28_C"/>
    <property type="match status" value="1"/>
</dbReference>
<evidence type="ECO:0000259" key="2">
    <source>
        <dbReference type="Pfam" id="PF04101"/>
    </source>
</evidence>
<protein>
    <submittedName>
        <fullName evidence="3">Alpha/beta fold hydrolase</fullName>
    </submittedName>
</protein>
<dbReference type="PANTHER" id="PTHR43433">
    <property type="entry name" value="HYDROLASE, ALPHA/BETA FOLD FAMILY PROTEIN"/>
    <property type="match status" value="1"/>
</dbReference>
<dbReference type="Gene3D" id="3.40.50.1820">
    <property type="entry name" value="alpha/beta hydrolase"/>
    <property type="match status" value="1"/>
</dbReference>